<feature type="transmembrane region" description="Helical" evidence="1">
    <location>
        <begin position="20"/>
        <end position="39"/>
    </location>
</feature>
<evidence type="ECO:0000256" key="1">
    <source>
        <dbReference type="SAM" id="Phobius"/>
    </source>
</evidence>
<feature type="transmembrane region" description="Helical" evidence="1">
    <location>
        <begin position="76"/>
        <end position="95"/>
    </location>
</feature>
<protein>
    <submittedName>
        <fullName evidence="2">Uncharacterized protein</fullName>
    </submittedName>
</protein>
<evidence type="ECO:0000313" key="3">
    <source>
        <dbReference type="Proteomes" id="UP000436522"/>
    </source>
</evidence>
<keyword evidence="1" id="KW-1133">Transmembrane helix</keyword>
<dbReference type="EMBL" id="BLIV01000017">
    <property type="protein sequence ID" value="GFE52581.1"/>
    <property type="molecule type" value="Genomic_DNA"/>
</dbReference>
<evidence type="ECO:0000313" key="2">
    <source>
        <dbReference type="EMBL" id="GFE52581.1"/>
    </source>
</evidence>
<reference evidence="2 3" key="1">
    <citation type="submission" date="2019-12" db="EMBL/GenBank/DDBJ databases">
        <title>Roseobacter cerasinus sp. nov., isolated from seawater around aquaculture.</title>
        <authorList>
            <person name="Muramatsu S."/>
            <person name="Takabe Y."/>
            <person name="Mori K."/>
            <person name="Takaichi S."/>
            <person name="Hanada S."/>
        </authorList>
    </citation>
    <scope>NUCLEOTIDE SEQUENCE [LARGE SCALE GENOMIC DNA]</scope>
    <source>
        <strain evidence="2 3">AI77</strain>
    </source>
</reference>
<proteinExistence type="predicted"/>
<dbReference type="AlphaFoldDB" id="A0A640VZM8"/>
<accession>A0A640VZM8</accession>
<keyword evidence="3" id="KW-1185">Reference proteome</keyword>
<dbReference type="Proteomes" id="UP000436522">
    <property type="component" value="Unassembled WGS sequence"/>
</dbReference>
<comment type="caution">
    <text evidence="2">The sequence shown here is derived from an EMBL/GenBank/DDBJ whole genome shotgun (WGS) entry which is preliminary data.</text>
</comment>
<organism evidence="2 3">
    <name type="scientific">Roseobacter cerasinus</name>
    <dbReference type="NCBI Taxonomy" id="2602289"/>
    <lineage>
        <taxon>Bacteria</taxon>
        <taxon>Pseudomonadati</taxon>
        <taxon>Pseudomonadota</taxon>
        <taxon>Alphaproteobacteria</taxon>
        <taxon>Rhodobacterales</taxon>
        <taxon>Roseobacteraceae</taxon>
        <taxon>Roseobacter</taxon>
    </lineage>
</organism>
<gene>
    <name evidence="2" type="ORF">So717_43340</name>
</gene>
<name>A0A640VZM8_9RHOB</name>
<sequence>MVPGAMEFSRFFEIDWEVYRLVPFLIAAAIIMNLTMMWATSKLEGSIHPEVILQSAVLAIVAERIFVTEITSLNDVAPVAAGVLSLFGFSVLYVFKTKRT</sequence>
<keyword evidence="1" id="KW-0812">Transmembrane</keyword>
<keyword evidence="1" id="KW-0472">Membrane</keyword>